<dbReference type="AlphaFoldDB" id="A0A2M7QAF4"/>
<reference evidence="4" key="1">
    <citation type="submission" date="2017-09" db="EMBL/GenBank/DDBJ databases">
        <title>Depth-based differentiation of microbial function through sediment-hosted aquifers and enrichment of novel symbionts in the deep terrestrial subsurface.</title>
        <authorList>
            <person name="Probst A.J."/>
            <person name="Ladd B."/>
            <person name="Jarett J.K."/>
            <person name="Geller-Mcgrath D.E."/>
            <person name="Sieber C.M.K."/>
            <person name="Emerson J.B."/>
            <person name="Anantharaman K."/>
            <person name="Thomas B.C."/>
            <person name="Malmstrom R."/>
            <person name="Stieglmeier M."/>
            <person name="Klingl A."/>
            <person name="Woyke T."/>
            <person name="Ryan C.M."/>
            <person name="Banfield J.F."/>
        </authorList>
    </citation>
    <scope>NUCLEOTIDE SEQUENCE [LARGE SCALE GENOMIC DNA]</scope>
</reference>
<feature type="domain" description="Prokaryotic-type class I peptide chain release factors" evidence="2">
    <location>
        <begin position="29"/>
        <end position="152"/>
    </location>
</feature>
<feature type="compositionally biased region" description="Basic and acidic residues" evidence="1">
    <location>
        <begin position="29"/>
        <end position="39"/>
    </location>
</feature>
<dbReference type="PANTHER" id="PTHR47814">
    <property type="entry name" value="PEPTIDYL-TRNA HYDROLASE ARFB"/>
    <property type="match status" value="1"/>
</dbReference>
<dbReference type="SUPFAM" id="SSF110916">
    <property type="entry name" value="Peptidyl-tRNA hydrolase domain-like"/>
    <property type="match status" value="1"/>
</dbReference>
<evidence type="ECO:0000313" key="3">
    <source>
        <dbReference type="EMBL" id="PIY63018.1"/>
    </source>
</evidence>
<dbReference type="GO" id="GO:0004045">
    <property type="term" value="F:peptidyl-tRNA hydrolase activity"/>
    <property type="evidence" value="ECO:0007669"/>
    <property type="project" value="TreeGrafter"/>
</dbReference>
<dbReference type="GO" id="GO:0043022">
    <property type="term" value="F:ribosome binding"/>
    <property type="evidence" value="ECO:0007669"/>
    <property type="project" value="TreeGrafter"/>
</dbReference>
<dbReference type="Pfam" id="PF00472">
    <property type="entry name" value="RF-1"/>
    <property type="match status" value="1"/>
</dbReference>
<proteinExistence type="predicted"/>
<dbReference type="GO" id="GO:0003747">
    <property type="term" value="F:translation release factor activity"/>
    <property type="evidence" value="ECO:0007669"/>
    <property type="project" value="InterPro"/>
</dbReference>
<dbReference type="PANTHER" id="PTHR47814:SF1">
    <property type="entry name" value="PEPTIDYL-TRNA HYDROLASE ARFB"/>
    <property type="match status" value="1"/>
</dbReference>
<dbReference type="EMBL" id="PFLC01000020">
    <property type="protein sequence ID" value="PIY63018.1"/>
    <property type="molecule type" value="Genomic_DNA"/>
</dbReference>
<comment type="caution">
    <text evidence="3">The sequence shown here is derived from an EMBL/GenBank/DDBJ whole genome shotgun (WGS) entry which is preliminary data.</text>
</comment>
<dbReference type="InterPro" id="IPR000352">
    <property type="entry name" value="Pep_chain_release_fac_I"/>
</dbReference>
<feature type="region of interest" description="Disordered" evidence="1">
    <location>
        <begin position="1"/>
        <end position="51"/>
    </location>
</feature>
<evidence type="ECO:0000313" key="4">
    <source>
        <dbReference type="Proteomes" id="UP000230973"/>
    </source>
</evidence>
<dbReference type="Gene3D" id="3.30.160.20">
    <property type="match status" value="1"/>
</dbReference>
<feature type="compositionally biased region" description="Basic and acidic residues" evidence="1">
    <location>
        <begin position="1"/>
        <end position="21"/>
    </location>
</feature>
<dbReference type="NCBIfam" id="NF006718">
    <property type="entry name" value="PRK09256.1"/>
    <property type="match status" value="1"/>
</dbReference>
<protein>
    <recommendedName>
        <fullName evidence="2">Prokaryotic-type class I peptide chain release factors domain-containing protein</fullName>
    </recommendedName>
</protein>
<gene>
    <name evidence="3" type="ORF">COY93_01510</name>
</gene>
<dbReference type="Proteomes" id="UP000230973">
    <property type="component" value="Unassembled WGS sequence"/>
</dbReference>
<accession>A0A2M7QAF4</accession>
<dbReference type="GO" id="GO:0072344">
    <property type="term" value="P:rescue of stalled ribosome"/>
    <property type="evidence" value="ECO:0007669"/>
    <property type="project" value="TreeGrafter"/>
</dbReference>
<name>A0A2M7QAF4_9BACT</name>
<organism evidence="3 4">
    <name type="scientific">Candidatus Uhrbacteria bacterium CG_4_10_14_0_8_um_filter_58_22</name>
    <dbReference type="NCBI Taxonomy" id="1975029"/>
    <lineage>
        <taxon>Bacteria</taxon>
        <taxon>Candidatus Uhriibacteriota</taxon>
    </lineage>
</organism>
<sequence>MTFSEMRHQPSPDKEKGRSENSEQNGRPRVPEGEIDIKFVHSSGPGGQNVNKCSTKAVLSWNVGASVAFSEEQKDMIRRELGNRLNSEDCIVMSSQSERSQARNQENVVRRLQELVAEAITPQKERRPTRPSRAAKARRLDDKHKVGDKKKLRGRVDHQD</sequence>
<feature type="region of interest" description="Disordered" evidence="1">
    <location>
        <begin position="119"/>
        <end position="160"/>
    </location>
</feature>
<evidence type="ECO:0000256" key="1">
    <source>
        <dbReference type="SAM" id="MobiDB-lite"/>
    </source>
</evidence>
<evidence type="ECO:0000259" key="2">
    <source>
        <dbReference type="Pfam" id="PF00472"/>
    </source>
</evidence>